<comment type="subcellular location">
    <subcellularLocation>
        <location evidence="1">Cytoplasm</location>
    </subcellularLocation>
</comment>
<feature type="region of interest" description="Disordered" evidence="4">
    <location>
        <begin position="230"/>
        <end position="253"/>
    </location>
</feature>
<evidence type="ECO:0000313" key="6">
    <source>
        <dbReference type="Proteomes" id="UP000001645"/>
    </source>
</evidence>
<dbReference type="GO" id="GO:0005634">
    <property type="term" value="C:nucleus"/>
    <property type="evidence" value="ECO:0007669"/>
    <property type="project" value="TreeGrafter"/>
</dbReference>
<evidence type="ECO:0000256" key="4">
    <source>
        <dbReference type="SAM" id="MobiDB-lite"/>
    </source>
</evidence>
<evidence type="ECO:0000256" key="2">
    <source>
        <dbReference type="ARBA" id="ARBA00022490"/>
    </source>
</evidence>
<dbReference type="Ensembl" id="ENSMGAT00000030724.1">
    <property type="protein sequence ID" value="ENSMGAP00000021937.1"/>
    <property type="gene ID" value="ENSMGAG00000001837.3"/>
</dbReference>
<feature type="compositionally biased region" description="Low complexity" evidence="4">
    <location>
        <begin position="242"/>
        <end position="252"/>
    </location>
</feature>
<dbReference type="Bgee" id="ENSMGAG00000001837">
    <property type="expression patterns" value="Expressed in ovary and 17 other cell types or tissues"/>
</dbReference>
<dbReference type="PANTHER" id="PTHR16308">
    <property type="entry name" value="UBIQUITIN ASSOCIATED PROTEIN 2-LIKE/LINGERER"/>
    <property type="match status" value="1"/>
</dbReference>
<evidence type="ECO:0000256" key="1">
    <source>
        <dbReference type="ARBA" id="ARBA00004496"/>
    </source>
</evidence>
<feature type="region of interest" description="Disordered" evidence="4">
    <location>
        <begin position="1"/>
        <end position="23"/>
    </location>
</feature>
<keyword evidence="3" id="KW-0597">Phosphoprotein</keyword>
<dbReference type="AlphaFoldDB" id="A0A803XQZ1"/>
<proteinExistence type="predicted"/>
<organism evidence="5 6">
    <name type="scientific">Meleagris gallopavo</name>
    <name type="common">Wild turkey</name>
    <dbReference type="NCBI Taxonomy" id="9103"/>
    <lineage>
        <taxon>Eukaryota</taxon>
        <taxon>Metazoa</taxon>
        <taxon>Chordata</taxon>
        <taxon>Craniata</taxon>
        <taxon>Vertebrata</taxon>
        <taxon>Euteleostomi</taxon>
        <taxon>Archelosauria</taxon>
        <taxon>Archosauria</taxon>
        <taxon>Dinosauria</taxon>
        <taxon>Saurischia</taxon>
        <taxon>Theropoda</taxon>
        <taxon>Coelurosauria</taxon>
        <taxon>Aves</taxon>
        <taxon>Neognathae</taxon>
        <taxon>Galloanserae</taxon>
        <taxon>Galliformes</taxon>
        <taxon>Phasianidae</taxon>
        <taxon>Meleagridinae</taxon>
        <taxon>Meleagris</taxon>
    </lineage>
</organism>
<name>A0A803XQZ1_MELGA</name>
<protein>
    <submittedName>
        <fullName evidence="5">Uncharacterized protein</fullName>
    </submittedName>
</protein>
<dbReference type="InterPro" id="IPR051833">
    <property type="entry name" value="TC-DDR_regulator"/>
</dbReference>
<sequence length="604" mass="64191">MESSATDGFGTKSEIWETGQNDADDGTAQSGCYLVQDLPNNFGFKNKIPPFSTCAWKNSVEEWTAEDWNEDFSETKVFTASSVPTENHVTTGQSIDMVTLLQKPVTSTQETEGNSFEASQQQTFGQALVFTNSQHSNQMTSGTGSSGAINSYSPQSLSAVLCSGFGDLGSSKLANSTGTQILDQLKSPGLGQFTSQQNNSSSTTTTTTTPTSWDLKAPITQSSVLSQFDFKSQPEPSPILSQLTQRQQQQTQAVPVPLPGLESFSSQVKLQEPSPVDTSIAVSKMLQLPTMSMDNQAVTAHQTQQKQIKPPKRKITPASKIPASAVEMPGSADVTGLNVQFGALEFGSEPALPEFGSASSSENASQATNNSLYSKSVNDPLNTSLPISNPVQESTYTTSAITSSSLTCSSQSTSPVTTTSSYDQTSVHNRIPYQSSMSPSDPTPVAVTVSEFQKKAFEKGEIFSYLLDFYYPGVSVLLTNPRGFFVSQYLLCYLCFLFLLVQNTTSLRPSTTFSAASTSATSTTSSVVSMASSMNTTNSLGLSVTSVSVQAATTRAAPLVSSGKAPPNLPQGVPPLLHNQYIVGPGGLLPAYPVSNLIVLVLKL</sequence>
<reference evidence="5" key="2">
    <citation type="submission" date="2025-08" db="UniProtKB">
        <authorList>
            <consortium name="Ensembl"/>
        </authorList>
    </citation>
    <scope>IDENTIFICATION</scope>
</reference>
<feature type="compositionally biased region" description="Low complexity" evidence="4">
    <location>
        <begin position="194"/>
        <end position="212"/>
    </location>
</feature>
<evidence type="ECO:0000313" key="5">
    <source>
        <dbReference type="Ensembl" id="ENSMGAP00000021937.1"/>
    </source>
</evidence>
<evidence type="ECO:0000256" key="3">
    <source>
        <dbReference type="ARBA" id="ARBA00022553"/>
    </source>
</evidence>
<keyword evidence="2" id="KW-0963">Cytoplasm</keyword>
<dbReference type="InterPro" id="IPR022166">
    <property type="entry name" value="UBAP2/Lig"/>
</dbReference>
<dbReference type="GO" id="GO:0005737">
    <property type="term" value="C:cytoplasm"/>
    <property type="evidence" value="ECO:0007669"/>
    <property type="project" value="UniProtKB-SubCell"/>
</dbReference>
<keyword evidence="6" id="KW-1185">Reference proteome</keyword>
<dbReference type="Proteomes" id="UP000001645">
    <property type="component" value="Chromosome Z"/>
</dbReference>
<accession>A0A803XQZ1</accession>
<feature type="region of interest" description="Disordered" evidence="4">
    <location>
        <begin position="189"/>
        <end position="215"/>
    </location>
</feature>
<dbReference type="Pfam" id="PF12478">
    <property type="entry name" value="UBAP2-Lig"/>
    <property type="match status" value="1"/>
</dbReference>
<reference evidence="5 6" key="1">
    <citation type="journal article" date="2010" name="PLoS Biol.">
        <title>Multi-platform next-generation sequencing of the domestic turkey (Meleagris gallopavo): genome assembly and analysis.</title>
        <authorList>
            <person name="Dalloul R.A."/>
            <person name="Long J.A."/>
            <person name="Zimin A.V."/>
            <person name="Aslam L."/>
            <person name="Beal K."/>
            <person name="Blomberg L.A."/>
            <person name="Bouffard P."/>
            <person name="Burt D.W."/>
            <person name="Crasta O."/>
            <person name="Crooijmans R.P."/>
            <person name="Cooper K."/>
            <person name="Coulombe R.A."/>
            <person name="De S."/>
            <person name="Delany M.E."/>
            <person name="Dodgson J.B."/>
            <person name="Dong J.J."/>
            <person name="Evans C."/>
            <person name="Frederickson K.M."/>
            <person name="Flicek P."/>
            <person name="Florea L."/>
            <person name="Folkerts O."/>
            <person name="Groenen M.A."/>
            <person name="Harkins T.T."/>
            <person name="Herrero J."/>
            <person name="Hoffmann S."/>
            <person name="Megens H.J."/>
            <person name="Jiang A."/>
            <person name="de Jong P."/>
            <person name="Kaiser P."/>
            <person name="Kim H."/>
            <person name="Kim K.W."/>
            <person name="Kim S."/>
            <person name="Langenberger D."/>
            <person name="Lee M.K."/>
            <person name="Lee T."/>
            <person name="Mane S."/>
            <person name="Marcais G."/>
            <person name="Marz M."/>
            <person name="McElroy A.P."/>
            <person name="Modise T."/>
            <person name="Nefedov M."/>
            <person name="Notredame C."/>
            <person name="Paton I.R."/>
            <person name="Payne W.S."/>
            <person name="Pertea G."/>
            <person name="Prickett D."/>
            <person name="Puiu D."/>
            <person name="Qioa D."/>
            <person name="Raineri E."/>
            <person name="Ruffier M."/>
            <person name="Salzberg S.L."/>
            <person name="Schatz M.C."/>
            <person name="Scheuring C."/>
            <person name="Schmidt C.J."/>
            <person name="Schroeder S."/>
            <person name="Searle S.M."/>
            <person name="Smith E.J."/>
            <person name="Smith J."/>
            <person name="Sonstegard T.S."/>
            <person name="Stadler P.F."/>
            <person name="Tafer H."/>
            <person name="Tu Z.J."/>
            <person name="Van Tassell C.P."/>
            <person name="Vilella A.J."/>
            <person name="Williams K.P."/>
            <person name="Yorke J.A."/>
            <person name="Zhang L."/>
            <person name="Zhang H.B."/>
            <person name="Zhang X."/>
            <person name="Zhang Y."/>
            <person name="Reed K.M."/>
        </authorList>
    </citation>
    <scope>NUCLEOTIDE SEQUENCE [LARGE SCALE GENOMIC DNA]</scope>
</reference>
<reference evidence="5" key="3">
    <citation type="submission" date="2025-09" db="UniProtKB">
        <authorList>
            <consortium name="Ensembl"/>
        </authorList>
    </citation>
    <scope>IDENTIFICATION</scope>
</reference>
<dbReference type="GeneTree" id="ENSGT00390000003453"/>
<dbReference type="PANTHER" id="PTHR16308:SF19">
    <property type="entry name" value="UBIQUITIN-ASSOCIATED PROTEIN 2"/>
    <property type="match status" value="1"/>
</dbReference>